<dbReference type="SUPFAM" id="SSF48264">
    <property type="entry name" value="Cytochrome P450"/>
    <property type="match status" value="1"/>
</dbReference>
<evidence type="ECO:0000256" key="2">
    <source>
        <dbReference type="ARBA" id="ARBA00010617"/>
    </source>
</evidence>
<keyword evidence="10" id="KW-0472">Membrane</keyword>
<dbReference type="EMBL" id="KF986812">
    <property type="protein sequence ID" value="AIM47547.1"/>
    <property type="molecule type" value="mRNA"/>
</dbReference>
<evidence type="ECO:0000313" key="13">
    <source>
        <dbReference type="Proteomes" id="UP000008311"/>
    </source>
</evidence>
<dbReference type="FunFam" id="1.10.630.10:FF:000043">
    <property type="entry name" value="Cytochrome P450 99A2"/>
    <property type="match status" value="1"/>
</dbReference>
<keyword evidence="13" id="KW-1185">Reference proteome</keyword>
<evidence type="ECO:0000313" key="11">
    <source>
        <dbReference type="EMBL" id="AIM47547.1"/>
    </source>
</evidence>
<dbReference type="KEGG" id="rcu:8259978"/>
<keyword evidence="3 8" id="KW-0349">Heme</keyword>
<dbReference type="InterPro" id="IPR017972">
    <property type="entry name" value="Cyt_P450_CS"/>
</dbReference>
<feature type="binding site" description="axial binding residue" evidence="8">
    <location>
        <position position="462"/>
    </location>
    <ligand>
        <name>heme</name>
        <dbReference type="ChEBI" id="CHEBI:30413"/>
    </ligand>
    <ligandPart>
        <name>Fe</name>
        <dbReference type="ChEBI" id="CHEBI:18248"/>
    </ligandPart>
</feature>
<dbReference type="PANTHER" id="PTHR47955">
    <property type="entry name" value="CYTOCHROME P450 FAMILY 71 PROTEIN"/>
    <property type="match status" value="1"/>
</dbReference>
<keyword evidence="10" id="KW-0812">Transmembrane</keyword>
<comment type="cofactor">
    <cofactor evidence="1 8">
        <name>heme</name>
        <dbReference type="ChEBI" id="CHEBI:30413"/>
    </cofactor>
</comment>
<dbReference type="GO" id="GO:0016705">
    <property type="term" value="F:oxidoreductase activity, acting on paired donors, with incorporation or reduction of molecular oxygen"/>
    <property type="evidence" value="ECO:0007669"/>
    <property type="project" value="InterPro"/>
</dbReference>
<evidence type="ECO:0000256" key="1">
    <source>
        <dbReference type="ARBA" id="ARBA00001971"/>
    </source>
</evidence>
<evidence type="ECO:0000256" key="3">
    <source>
        <dbReference type="ARBA" id="ARBA00022617"/>
    </source>
</evidence>
<protein>
    <submittedName>
        <fullName evidence="11">CYP726A16</fullName>
    </submittedName>
    <submittedName>
        <fullName evidence="12">Cytochrome P450, putative</fullName>
        <ecNumber evidence="12">1.14.13.68</ecNumber>
    </submittedName>
</protein>
<evidence type="ECO:0000256" key="5">
    <source>
        <dbReference type="ARBA" id="ARBA00023002"/>
    </source>
</evidence>
<comment type="similarity">
    <text evidence="2 9">Belongs to the cytochrome P450 family.</text>
</comment>
<dbReference type="CDD" id="cd11072">
    <property type="entry name" value="CYP71-like"/>
    <property type="match status" value="1"/>
</dbReference>
<proteinExistence type="evidence at transcript level"/>
<reference evidence="11" key="3">
    <citation type="journal article" date="2014" name="Plant Cell">
        <title>Production of bioactive diterpenoids in the euphorbiaceae depends on evolutionarily conserved gene clusters.</title>
        <authorList>
            <person name="King A.J."/>
            <person name="Brown G.D."/>
            <person name="Gilday A.D."/>
            <person name="Larson T.R."/>
            <person name="Graham I.A."/>
        </authorList>
    </citation>
    <scope>NUCLEOTIDE SEQUENCE</scope>
</reference>
<dbReference type="GO" id="GO:0004497">
    <property type="term" value="F:monooxygenase activity"/>
    <property type="evidence" value="ECO:0007669"/>
    <property type="project" value="UniProtKB-KW"/>
</dbReference>
<dbReference type="Gene3D" id="1.10.630.10">
    <property type="entry name" value="Cytochrome P450"/>
    <property type="match status" value="1"/>
</dbReference>
<reference evidence="13" key="2">
    <citation type="journal article" date="2010" name="Nat. Biotechnol.">
        <title>Draft genome sequence of the oilseed species Ricinus communis.</title>
        <authorList>
            <person name="Chan A.P."/>
            <person name="Crabtree J."/>
            <person name="Zhao Q."/>
            <person name="Lorenzi H."/>
            <person name="Orvis J."/>
            <person name="Puiu D."/>
            <person name="Melake-Berhan A."/>
            <person name="Jones K.M."/>
            <person name="Redman J."/>
            <person name="Chen G."/>
            <person name="Cahoon E.B."/>
            <person name="Gedil M."/>
            <person name="Stanke M."/>
            <person name="Haas B.J."/>
            <person name="Wortman J.R."/>
            <person name="Fraser-Liggett C.M."/>
            <person name="Ravel J."/>
            <person name="Rabinowicz P.D."/>
        </authorList>
    </citation>
    <scope>NUCLEOTIDE SEQUENCE [LARGE SCALE GENOMIC DNA]</scope>
    <source>
        <strain evidence="13">cv. Hale</strain>
    </source>
</reference>
<dbReference type="InterPro" id="IPR002401">
    <property type="entry name" value="Cyt_P450_E_grp-I"/>
</dbReference>
<evidence type="ECO:0000256" key="7">
    <source>
        <dbReference type="ARBA" id="ARBA00023033"/>
    </source>
</evidence>
<dbReference type="SMR" id="B9RHW8"/>
<gene>
    <name evidence="12" type="ORF">RCOM_1574220</name>
</gene>
<sequence>MESAAHQSYFHMFLAMEQQILSFPVLLSFLLFIFMVLKVWKKNKDNPNSPPGPRKLPIIGNMHQLAGSDLPHHPVTELSKTYGPIMSIQLGQISAIVISSVEGAKEVLKTQGELFAERPLLLAAEAVLYNRMDIIFGAYGDHWRQLRKLCTLEVLSAKRIQSFSSLRQEELSHFVRFVHSKAGSPINLSKVLFALTNSIIARIATGKKCKNQDALLDLIEDVIEVSGGFSIADLFPSLKFIHVITGMKSRLEKLHRITDQVLEDIVNEHKATRAASKNGGGDDDKKEAKNLLDVLLDLQEDGSLLQVPLTDDSIKAAILEMLGGGSDTSAKTTEWAMSEMMRYPETMKKAQEEVRQAFGNAGKIDEARIHELKYLRAVFKETLRLHPPLAMIPRECRQKTKINGYDIYPKTKTLINVYAIGRDPNVWSEPEKFYPERHLDSPIDFRGSNFELIPFGAGKRICPGMTLAITTVELFLAHLLYYFDWKFVDGMTADTLDMTESFGASIKRKIDLALVPIPVSPLP</sequence>
<dbReference type="GO" id="GO:0005506">
    <property type="term" value="F:iron ion binding"/>
    <property type="evidence" value="ECO:0007669"/>
    <property type="project" value="InterPro"/>
</dbReference>
<accession>B9RHW8</accession>
<dbReference type="GO" id="GO:0016491">
    <property type="term" value="F:oxidoreductase activity"/>
    <property type="evidence" value="ECO:0000318"/>
    <property type="project" value="GO_Central"/>
</dbReference>
<dbReference type="AlphaFoldDB" id="B9RHW8"/>
<keyword evidence="5 9" id="KW-0560">Oxidoreductase</keyword>
<dbReference type="GO" id="GO:0020037">
    <property type="term" value="F:heme binding"/>
    <property type="evidence" value="ECO:0007669"/>
    <property type="project" value="InterPro"/>
</dbReference>
<keyword evidence="4 8" id="KW-0479">Metal-binding</keyword>
<dbReference type="Pfam" id="PF00067">
    <property type="entry name" value="p450"/>
    <property type="match status" value="1"/>
</dbReference>
<evidence type="ECO:0000256" key="9">
    <source>
        <dbReference type="RuleBase" id="RU000461"/>
    </source>
</evidence>
<dbReference type="InParanoid" id="B9RHW8"/>
<dbReference type="PROSITE" id="PS00086">
    <property type="entry name" value="CYTOCHROME_P450"/>
    <property type="match status" value="1"/>
</dbReference>
<dbReference type="EMBL" id="EQ973781">
    <property type="protein sequence ID" value="EEF48740.1"/>
    <property type="molecule type" value="Genomic_DNA"/>
</dbReference>
<dbReference type="PRINTS" id="PR00385">
    <property type="entry name" value="P450"/>
</dbReference>
<organism evidence="13">
    <name type="scientific">Ricinus communis</name>
    <name type="common">Castor bean</name>
    <dbReference type="NCBI Taxonomy" id="3988"/>
    <lineage>
        <taxon>Eukaryota</taxon>
        <taxon>Viridiplantae</taxon>
        <taxon>Streptophyta</taxon>
        <taxon>Embryophyta</taxon>
        <taxon>Tracheophyta</taxon>
        <taxon>Spermatophyta</taxon>
        <taxon>Magnoliopsida</taxon>
        <taxon>eudicotyledons</taxon>
        <taxon>Gunneridae</taxon>
        <taxon>Pentapetalae</taxon>
        <taxon>rosids</taxon>
        <taxon>fabids</taxon>
        <taxon>Malpighiales</taxon>
        <taxon>Euphorbiaceae</taxon>
        <taxon>Acalyphoideae</taxon>
        <taxon>Acalypheae</taxon>
        <taxon>Ricinus</taxon>
    </lineage>
</organism>
<dbReference type="Proteomes" id="UP000008311">
    <property type="component" value="Unassembled WGS sequence"/>
</dbReference>
<dbReference type="InterPro" id="IPR036396">
    <property type="entry name" value="Cyt_P450_sf"/>
</dbReference>
<dbReference type="eggNOG" id="KOG0156">
    <property type="taxonomic scope" value="Eukaryota"/>
</dbReference>
<dbReference type="OMA" id="QMPYLEM"/>
<dbReference type="OrthoDB" id="848790at2759"/>
<keyword evidence="10" id="KW-1133">Transmembrane helix</keyword>
<dbReference type="PRINTS" id="PR00463">
    <property type="entry name" value="EP450I"/>
</dbReference>
<evidence type="ECO:0000256" key="6">
    <source>
        <dbReference type="ARBA" id="ARBA00023004"/>
    </source>
</evidence>
<evidence type="ECO:0000256" key="8">
    <source>
        <dbReference type="PIRSR" id="PIRSR602401-1"/>
    </source>
</evidence>
<evidence type="ECO:0000313" key="12">
    <source>
        <dbReference type="EMBL" id="EEF48740.1"/>
    </source>
</evidence>
<dbReference type="STRING" id="3988.B9RHW8"/>
<reference evidence="12" key="1">
    <citation type="submission" date="2008-10" db="EMBL/GenBank/DDBJ databases">
        <authorList>
            <person name="Chan A."/>
            <person name="Puiu D."/>
            <person name="Melake A."/>
            <person name="Orvis J."/>
            <person name="Zhao Q."/>
            <person name="Wortman J."/>
            <person name="Utterback T."/>
            <person name="Rosovitz M.J."/>
            <person name="Inman J.M."/>
            <person name="Amedeo P."/>
            <person name="Schobel S."/>
            <person name="Galinsky K."/>
            <person name="Fraser C."/>
            <person name="Ravel J."/>
            <person name="Rabinowicz P."/>
        </authorList>
    </citation>
    <scope>NUCLEOTIDE SEQUENCE [LARGE SCALE GENOMIC DNA]</scope>
</reference>
<dbReference type="InterPro" id="IPR001128">
    <property type="entry name" value="Cyt_P450"/>
</dbReference>
<evidence type="ECO:0000256" key="10">
    <source>
        <dbReference type="SAM" id="Phobius"/>
    </source>
</evidence>
<name>B9RHW8_RICCO</name>
<keyword evidence="6 8" id="KW-0408">Iron</keyword>
<dbReference type="EC" id="1.14.13.68" evidence="12"/>
<dbReference type="PANTHER" id="PTHR47955:SF8">
    <property type="entry name" value="CYTOCHROME P450 71D11-LIKE"/>
    <property type="match status" value="1"/>
</dbReference>
<evidence type="ECO:0000256" key="4">
    <source>
        <dbReference type="ARBA" id="ARBA00022723"/>
    </source>
</evidence>
<feature type="transmembrane region" description="Helical" evidence="10">
    <location>
        <begin position="20"/>
        <end position="40"/>
    </location>
</feature>
<keyword evidence="7 9" id="KW-0503">Monooxygenase</keyword>